<dbReference type="SUPFAM" id="SSF48726">
    <property type="entry name" value="Immunoglobulin"/>
    <property type="match status" value="1"/>
</dbReference>
<feature type="compositionally biased region" description="Pro residues" evidence="1">
    <location>
        <begin position="136"/>
        <end position="146"/>
    </location>
</feature>
<keyword evidence="2" id="KW-0472">Membrane</keyword>
<organism evidence="5 6">
    <name type="scientific">Carassius auratus</name>
    <name type="common">Goldfish</name>
    <dbReference type="NCBI Taxonomy" id="7957"/>
    <lineage>
        <taxon>Eukaryota</taxon>
        <taxon>Metazoa</taxon>
        <taxon>Chordata</taxon>
        <taxon>Craniata</taxon>
        <taxon>Vertebrata</taxon>
        <taxon>Euteleostomi</taxon>
        <taxon>Actinopterygii</taxon>
        <taxon>Neopterygii</taxon>
        <taxon>Teleostei</taxon>
        <taxon>Ostariophysi</taxon>
        <taxon>Cypriniformes</taxon>
        <taxon>Cyprinidae</taxon>
        <taxon>Cyprininae</taxon>
        <taxon>Carassius</taxon>
    </lineage>
</organism>
<dbReference type="PANTHER" id="PTHR21063">
    <property type="entry name" value="LFA-3"/>
    <property type="match status" value="1"/>
</dbReference>
<dbReference type="Proteomes" id="UP000515129">
    <property type="component" value="Chromosome 22"/>
</dbReference>
<evidence type="ECO:0000256" key="1">
    <source>
        <dbReference type="SAM" id="MobiDB-lite"/>
    </source>
</evidence>
<feature type="domain" description="Immunoglobulin" evidence="4">
    <location>
        <begin position="27"/>
        <end position="128"/>
    </location>
</feature>
<protein>
    <submittedName>
        <fullName evidence="6">Uncharacterized protein LOC113040290</fullName>
    </submittedName>
</protein>
<feature type="compositionally biased region" description="Low complexity" evidence="1">
    <location>
        <begin position="147"/>
        <end position="166"/>
    </location>
</feature>
<dbReference type="PANTHER" id="PTHR21063:SF4">
    <property type="entry name" value="CD48 ANTIGEN-RELATED"/>
    <property type="match status" value="1"/>
</dbReference>
<evidence type="ECO:0000259" key="4">
    <source>
        <dbReference type="SMART" id="SM00409"/>
    </source>
</evidence>
<dbReference type="InterPro" id="IPR003599">
    <property type="entry name" value="Ig_sub"/>
</dbReference>
<dbReference type="RefSeq" id="XP_026054421.1">
    <property type="nucleotide sequence ID" value="XM_026198636.1"/>
</dbReference>
<dbReference type="OrthoDB" id="9427418at2759"/>
<feature type="signal peptide" evidence="3">
    <location>
        <begin position="1"/>
        <end position="22"/>
    </location>
</feature>
<feature type="transmembrane region" description="Helical" evidence="2">
    <location>
        <begin position="170"/>
        <end position="194"/>
    </location>
</feature>
<dbReference type="SMART" id="SM00409">
    <property type="entry name" value="IG"/>
    <property type="match status" value="1"/>
</dbReference>
<dbReference type="KEGG" id="caua:113040290"/>
<evidence type="ECO:0000256" key="2">
    <source>
        <dbReference type="SAM" id="Phobius"/>
    </source>
</evidence>
<gene>
    <name evidence="6" type="primary">LOC113040290</name>
</gene>
<keyword evidence="2" id="KW-0812">Transmembrane</keyword>
<dbReference type="Pfam" id="PF07686">
    <property type="entry name" value="V-set"/>
    <property type="match status" value="1"/>
</dbReference>
<keyword evidence="5" id="KW-1185">Reference proteome</keyword>
<dbReference type="GeneID" id="113040290"/>
<feature type="chain" id="PRO_5027970011" evidence="3">
    <location>
        <begin position="23"/>
        <end position="239"/>
    </location>
</feature>
<dbReference type="Gene3D" id="2.60.40.10">
    <property type="entry name" value="Immunoglobulins"/>
    <property type="match status" value="1"/>
</dbReference>
<reference evidence="6" key="1">
    <citation type="submission" date="2025-08" db="UniProtKB">
        <authorList>
            <consortium name="RefSeq"/>
        </authorList>
    </citation>
    <scope>IDENTIFICATION</scope>
    <source>
        <strain evidence="6">Wakin</strain>
        <tissue evidence="6">Muscle</tissue>
    </source>
</reference>
<sequence>MLKENTLVLFCLYFSHLVGVFADTDTVKSVSVKEGDSVTLQIHVTEIQTDDRIDWKFGTNNTVLARIRTKTSEIFNGTDGRFRDRLKLDQTGSLIIMNTRTTDSGLYEVRIRSSSRPEDTHRFSLTVYAATTPAPSSTPPSHPPSHPSSGPHSGSPPGRSSGSSDSPDRFLLVLISAVAGSLLLLAAVGIIWIYRKQRTTDQHAETREDEITYADTTFHKRNAQKSEDDVVYASVVHRR</sequence>
<evidence type="ECO:0000313" key="5">
    <source>
        <dbReference type="Proteomes" id="UP000515129"/>
    </source>
</evidence>
<dbReference type="AlphaFoldDB" id="A0A6P6J2U2"/>
<evidence type="ECO:0000256" key="3">
    <source>
        <dbReference type="SAM" id="SignalP"/>
    </source>
</evidence>
<dbReference type="InterPro" id="IPR013106">
    <property type="entry name" value="Ig_V-set"/>
</dbReference>
<keyword evidence="2" id="KW-1133">Transmembrane helix</keyword>
<keyword evidence="3" id="KW-0732">Signal</keyword>
<evidence type="ECO:0000313" key="6">
    <source>
        <dbReference type="RefSeq" id="XP_026054421.1"/>
    </source>
</evidence>
<accession>A0A6P6J2U2</accession>
<name>A0A6P6J2U2_CARAU</name>
<dbReference type="InterPro" id="IPR036179">
    <property type="entry name" value="Ig-like_dom_sf"/>
</dbReference>
<feature type="region of interest" description="Disordered" evidence="1">
    <location>
        <begin position="131"/>
        <end position="166"/>
    </location>
</feature>
<dbReference type="InterPro" id="IPR013783">
    <property type="entry name" value="Ig-like_fold"/>
</dbReference>
<proteinExistence type="predicted"/>